<dbReference type="GO" id="GO:0043073">
    <property type="term" value="C:germ cell nucleus"/>
    <property type="evidence" value="ECO:0007669"/>
    <property type="project" value="EnsemblPlants"/>
</dbReference>
<dbReference type="InterPro" id="IPR000432">
    <property type="entry name" value="DNA_mismatch_repair_MutS_C"/>
</dbReference>
<dbReference type="InterPro" id="IPR007696">
    <property type="entry name" value="DNA_mismatch_repair_MutS_core"/>
</dbReference>
<evidence type="ECO:0000259" key="7">
    <source>
        <dbReference type="SMART" id="SM00534"/>
    </source>
</evidence>
<dbReference type="Pfam" id="PF05192">
    <property type="entry name" value="MutS_III"/>
    <property type="match status" value="1"/>
</dbReference>
<comment type="similarity">
    <text evidence="1">Belongs to the DNA mismatch repair MutS family.</text>
</comment>
<dbReference type="GO" id="GO:0003690">
    <property type="term" value="F:double-stranded DNA binding"/>
    <property type="evidence" value="ECO:0000318"/>
    <property type="project" value="GO_Central"/>
</dbReference>
<dbReference type="InterPro" id="IPR007861">
    <property type="entry name" value="DNA_mismatch_repair_MutS_clamp"/>
</dbReference>
<dbReference type="AlphaFoldDB" id="A9TGP2"/>
<dbReference type="GO" id="GO:0010777">
    <property type="term" value="P:meiotic mismatch repair involved in reciprocal meiotic recombination"/>
    <property type="evidence" value="ECO:0007669"/>
    <property type="project" value="EnsemblPlants"/>
</dbReference>
<protein>
    <recommendedName>
        <fullName evidence="10">DNA mismatch repair proteins mutS family domain-containing protein</fullName>
    </recommendedName>
</protein>
<organism evidence="8 9">
    <name type="scientific">Physcomitrium patens</name>
    <name type="common">Spreading-leaved earth moss</name>
    <name type="synonym">Physcomitrella patens</name>
    <dbReference type="NCBI Taxonomy" id="3218"/>
    <lineage>
        <taxon>Eukaryota</taxon>
        <taxon>Viridiplantae</taxon>
        <taxon>Streptophyta</taxon>
        <taxon>Embryophyta</taxon>
        <taxon>Bryophyta</taxon>
        <taxon>Bryophytina</taxon>
        <taxon>Bryopsida</taxon>
        <taxon>Funariidae</taxon>
        <taxon>Funariales</taxon>
        <taxon>Funariaceae</taxon>
        <taxon>Physcomitrium</taxon>
    </lineage>
</organism>
<dbReference type="eggNOG" id="KOG0220">
    <property type="taxonomic scope" value="Eukaryota"/>
</dbReference>
<dbReference type="Gramene" id="Pp3c2_940V3.7">
    <property type="protein sequence ID" value="Pp3c2_940V3.7"/>
    <property type="gene ID" value="Pp3c2_940"/>
</dbReference>
<dbReference type="PANTHER" id="PTHR11361">
    <property type="entry name" value="DNA MISMATCH REPAIR PROTEIN MUTS FAMILY MEMBER"/>
    <property type="match status" value="1"/>
</dbReference>
<dbReference type="InterPro" id="IPR045076">
    <property type="entry name" value="MutS"/>
</dbReference>
<reference evidence="8" key="3">
    <citation type="submission" date="2020-12" db="UniProtKB">
        <authorList>
            <consortium name="EnsemblPlants"/>
        </authorList>
    </citation>
    <scope>IDENTIFICATION</scope>
</reference>
<dbReference type="FunFam" id="3.40.50.300:FF:001249">
    <property type="entry name" value="DNA mismatch repair protein MSH4"/>
    <property type="match status" value="1"/>
</dbReference>
<evidence type="ECO:0000259" key="6">
    <source>
        <dbReference type="SMART" id="SM00533"/>
    </source>
</evidence>
<dbReference type="RefSeq" id="XP_024357230.1">
    <property type="nucleotide sequence ID" value="XM_024501462.2"/>
</dbReference>
<dbReference type="GO" id="GO:0005524">
    <property type="term" value="F:ATP binding"/>
    <property type="evidence" value="ECO:0007669"/>
    <property type="project" value="UniProtKB-KW"/>
</dbReference>
<dbReference type="EMBL" id="ABEU02000002">
    <property type="status" value="NOT_ANNOTATED_CDS"/>
    <property type="molecule type" value="Genomic_DNA"/>
</dbReference>
<keyword evidence="2" id="KW-0547">Nucleotide-binding</keyword>
<evidence type="ECO:0000256" key="5">
    <source>
        <dbReference type="ARBA" id="ARBA00023254"/>
    </source>
</evidence>
<dbReference type="Gene3D" id="3.30.420.110">
    <property type="entry name" value="MutS, connector domain"/>
    <property type="match status" value="1"/>
</dbReference>
<dbReference type="GeneID" id="112273082"/>
<keyword evidence="5" id="KW-0469">Meiosis</keyword>
<dbReference type="Gene3D" id="3.40.50.300">
    <property type="entry name" value="P-loop containing nucleotide triphosphate hydrolases"/>
    <property type="match status" value="1"/>
</dbReference>
<dbReference type="Gramene" id="Pp3c2_940V3.3">
    <property type="protein sequence ID" value="Pp3c2_940V3.3"/>
    <property type="gene ID" value="Pp3c2_940"/>
</dbReference>
<accession>A9TGP2</accession>
<dbReference type="Gene3D" id="1.10.1420.10">
    <property type="match status" value="2"/>
</dbReference>
<dbReference type="SMART" id="SM00534">
    <property type="entry name" value="MUTSac"/>
    <property type="match status" value="1"/>
</dbReference>
<dbReference type="GO" id="GO:0007129">
    <property type="term" value="P:homologous chromosome pairing at meiosis"/>
    <property type="evidence" value="ECO:0007669"/>
    <property type="project" value="EnsemblPlants"/>
</dbReference>
<evidence type="ECO:0000256" key="1">
    <source>
        <dbReference type="ARBA" id="ARBA00006271"/>
    </source>
</evidence>
<evidence type="ECO:0000256" key="3">
    <source>
        <dbReference type="ARBA" id="ARBA00022840"/>
    </source>
</evidence>
<dbReference type="GO" id="GO:0140664">
    <property type="term" value="F:ATP-dependent DNA damage sensor activity"/>
    <property type="evidence" value="ECO:0007669"/>
    <property type="project" value="InterPro"/>
</dbReference>
<reference evidence="8 9" key="1">
    <citation type="journal article" date="2008" name="Science">
        <title>The Physcomitrella genome reveals evolutionary insights into the conquest of land by plants.</title>
        <authorList>
            <person name="Rensing S."/>
            <person name="Lang D."/>
            <person name="Zimmer A."/>
            <person name="Terry A."/>
            <person name="Salamov A."/>
            <person name="Shapiro H."/>
            <person name="Nishiyama T."/>
            <person name="Perroud P.-F."/>
            <person name="Lindquist E."/>
            <person name="Kamisugi Y."/>
            <person name="Tanahashi T."/>
            <person name="Sakakibara K."/>
            <person name="Fujita T."/>
            <person name="Oishi K."/>
            <person name="Shin-I T."/>
            <person name="Kuroki Y."/>
            <person name="Toyoda A."/>
            <person name="Suzuki Y."/>
            <person name="Hashimoto A."/>
            <person name="Yamaguchi K."/>
            <person name="Sugano A."/>
            <person name="Kohara Y."/>
            <person name="Fujiyama A."/>
            <person name="Anterola A."/>
            <person name="Aoki S."/>
            <person name="Ashton N."/>
            <person name="Barbazuk W.B."/>
            <person name="Barker E."/>
            <person name="Bennetzen J."/>
            <person name="Bezanilla M."/>
            <person name="Blankenship R."/>
            <person name="Cho S.H."/>
            <person name="Dutcher S."/>
            <person name="Estelle M."/>
            <person name="Fawcett J.A."/>
            <person name="Gundlach H."/>
            <person name="Hanada K."/>
            <person name="Heyl A."/>
            <person name="Hicks K.A."/>
            <person name="Hugh J."/>
            <person name="Lohr M."/>
            <person name="Mayer K."/>
            <person name="Melkozernov A."/>
            <person name="Murata T."/>
            <person name="Nelson D."/>
            <person name="Pils B."/>
            <person name="Prigge M."/>
            <person name="Reiss B."/>
            <person name="Renner T."/>
            <person name="Rombauts S."/>
            <person name="Rushton P."/>
            <person name="Sanderfoot A."/>
            <person name="Schween G."/>
            <person name="Shiu S.-H."/>
            <person name="Stueber K."/>
            <person name="Theodoulou F.L."/>
            <person name="Tu H."/>
            <person name="Van de Peer Y."/>
            <person name="Verrier P.J."/>
            <person name="Waters E."/>
            <person name="Wood A."/>
            <person name="Yang L."/>
            <person name="Cove D."/>
            <person name="Cuming A."/>
            <person name="Hasebe M."/>
            <person name="Lucas S."/>
            <person name="Mishler D.B."/>
            <person name="Reski R."/>
            <person name="Grigoriev I."/>
            <person name="Quatrano R.S."/>
            <person name="Boore J.L."/>
        </authorList>
    </citation>
    <scope>NUCLEOTIDE SEQUENCE [LARGE SCALE GENOMIC DNA]</scope>
    <source>
        <strain evidence="8 9">cv. Gransden 2004</strain>
    </source>
</reference>
<evidence type="ECO:0000313" key="8">
    <source>
        <dbReference type="EnsemblPlants" id="Pp3c2_940V3.7"/>
    </source>
</evidence>
<dbReference type="Pfam" id="PF05190">
    <property type="entry name" value="MutS_IV"/>
    <property type="match status" value="1"/>
</dbReference>
<sequence length="786" mass="88069">MADAASSFVVSLIENRAKEVGLAAFDLRTAKLHLSQFIETSRSYQNTTTLLQYFDPTDIVTPANMITPQGIIGLTSVVNQCTSASKVILSRSCFDDTKGAILVQNLVLNEALNSTLEASYKQYYLCLGAAAALFRWIDREKGITLANRSVEVTLNGSFDHMNIDGTSVQNLELVESLHIQVGPQKKRGCLFEMLKTTKTAGGTRLLRANLLQPLKDKNTINTRLDCLDELTSDDKIFFGISRALEMFPKDIDRILCSFCFKAKVSNDSTTKSTTRAGQFMVSNIILLKEALDHLPTLQEALQGAKCSLLRNIKDICANPSFRLLLQRIEEVINEDIVHSRALFLSRTQQCFAVKSGIDGYLDVAREVFSSTSEAIHELARRYREEFNLPNLKMPFNNNRGFYISFPEKDLKQTSIPSIFNQVIKKEKIICCSTSELTSLNDRNMEAAAECYKRTSLCLGELITRIREDLRLLTSLSESLALLDMMVNSFANLISTNPEESYIRPEFTETGPVAIEKGRHPVLESTIPGEFVANNAFLSEASNTMIVTGPNMSGKSTYLRQVVLITIMAHIGCYVPARFASFRVVDNIFTRIGTSDNIELNSSTFMTEMRETAYLLNNLTSRSLVVVDELGRATSTGDGFAIAWSCCEYMLSFKAYVLFATHMQRLTELSSVYPNVRVCYFDASILNNRLDFKFLLREGCTNVAHYGIRLAEFAGIPTSVINDAKCIAAKIDAKEKNNVSIAHAKYGHLRKDYHIAQKLLCLQYSNLNNDILRAYLKNLQQCYVENR</sequence>
<dbReference type="GO" id="GO:0000794">
    <property type="term" value="C:condensed nuclear chromosome"/>
    <property type="evidence" value="ECO:0007669"/>
    <property type="project" value="EnsemblPlants"/>
</dbReference>
<dbReference type="SUPFAM" id="SSF48334">
    <property type="entry name" value="DNA repair protein MutS, domain III"/>
    <property type="match status" value="1"/>
</dbReference>
<proteinExistence type="inferred from homology"/>
<evidence type="ECO:0008006" key="10">
    <source>
        <dbReference type="Google" id="ProtNLM"/>
    </source>
</evidence>
<reference evidence="8 9" key="2">
    <citation type="journal article" date="2018" name="Plant J.">
        <title>The Physcomitrella patens chromosome-scale assembly reveals moss genome structure and evolution.</title>
        <authorList>
            <person name="Lang D."/>
            <person name="Ullrich K.K."/>
            <person name="Murat F."/>
            <person name="Fuchs J."/>
            <person name="Jenkins J."/>
            <person name="Haas F.B."/>
            <person name="Piednoel M."/>
            <person name="Gundlach H."/>
            <person name="Van Bel M."/>
            <person name="Meyberg R."/>
            <person name="Vives C."/>
            <person name="Morata J."/>
            <person name="Symeonidi A."/>
            <person name="Hiss M."/>
            <person name="Muchero W."/>
            <person name="Kamisugi Y."/>
            <person name="Saleh O."/>
            <person name="Blanc G."/>
            <person name="Decker E.L."/>
            <person name="van Gessel N."/>
            <person name="Grimwood J."/>
            <person name="Hayes R.D."/>
            <person name="Graham S.W."/>
            <person name="Gunter L.E."/>
            <person name="McDaniel S.F."/>
            <person name="Hoernstein S.N.W."/>
            <person name="Larsson A."/>
            <person name="Li F.W."/>
            <person name="Perroud P.F."/>
            <person name="Phillips J."/>
            <person name="Ranjan P."/>
            <person name="Rokshar D.S."/>
            <person name="Rothfels C.J."/>
            <person name="Schneider L."/>
            <person name="Shu S."/>
            <person name="Stevenson D.W."/>
            <person name="Thummler F."/>
            <person name="Tillich M."/>
            <person name="Villarreal Aguilar J.C."/>
            <person name="Widiez T."/>
            <person name="Wong G.K."/>
            <person name="Wymore A."/>
            <person name="Zhang Y."/>
            <person name="Zimmer A.D."/>
            <person name="Quatrano R.S."/>
            <person name="Mayer K.F.X."/>
            <person name="Goodstein D."/>
            <person name="Casacuberta J.M."/>
            <person name="Vandepoele K."/>
            <person name="Reski R."/>
            <person name="Cuming A.C."/>
            <person name="Tuskan G.A."/>
            <person name="Maumus F."/>
            <person name="Salse J."/>
            <person name="Schmutz J."/>
            <person name="Rensing S.A."/>
        </authorList>
    </citation>
    <scope>NUCLEOTIDE SEQUENCE [LARGE SCALE GENOMIC DNA]</scope>
    <source>
        <strain evidence="8 9">cv. Gransden 2004</strain>
    </source>
</reference>
<evidence type="ECO:0000256" key="4">
    <source>
        <dbReference type="ARBA" id="ARBA00023125"/>
    </source>
</evidence>
<dbReference type="PIRSF" id="PIRSF005813">
    <property type="entry name" value="MSH2"/>
    <property type="match status" value="1"/>
</dbReference>
<dbReference type="SUPFAM" id="SSF53150">
    <property type="entry name" value="DNA repair protein MutS, domain II"/>
    <property type="match status" value="1"/>
</dbReference>
<feature type="domain" description="DNA mismatch repair proteins mutS family" evidence="7">
    <location>
        <begin position="541"/>
        <end position="728"/>
    </location>
</feature>
<keyword evidence="4" id="KW-0238">DNA-binding</keyword>
<dbReference type="GO" id="GO:0007131">
    <property type="term" value="P:reciprocal meiotic recombination"/>
    <property type="evidence" value="ECO:0000318"/>
    <property type="project" value="GO_Central"/>
</dbReference>
<dbReference type="FunCoup" id="A9TGP2">
    <property type="interactions" value="870"/>
</dbReference>
<gene>
    <name evidence="8" type="primary">LOC112273082</name>
</gene>
<name>A9TGP2_PHYPA</name>
<dbReference type="PANTHER" id="PTHR11361:SF21">
    <property type="entry name" value="MUTS PROTEIN HOMOLOG 4"/>
    <property type="match status" value="1"/>
</dbReference>
<feature type="domain" description="DNA mismatch repair protein MutS core" evidence="6">
    <location>
        <begin position="185"/>
        <end position="525"/>
    </location>
</feature>
<evidence type="ECO:0000313" key="9">
    <source>
        <dbReference type="Proteomes" id="UP000006727"/>
    </source>
</evidence>
<keyword evidence="9" id="KW-1185">Reference proteome</keyword>
<dbReference type="GO" id="GO:0005634">
    <property type="term" value="C:nucleus"/>
    <property type="evidence" value="ECO:0000318"/>
    <property type="project" value="GO_Central"/>
</dbReference>
<dbReference type="SMART" id="SM00533">
    <property type="entry name" value="MUTSd"/>
    <property type="match status" value="1"/>
</dbReference>
<evidence type="ECO:0000256" key="2">
    <source>
        <dbReference type="ARBA" id="ARBA00022741"/>
    </source>
</evidence>
<dbReference type="InterPro" id="IPR036187">
    <property type="entry name" value="DNA_mismatch_repair_MutS_sf"/>
</dbReference>
<dbReference type="KEGG" id="ppp:112273082"/>
<dbReference type="GO" id="GO:0030983">
    <property type="term" value="F:mismatched DNA binding"/>
    <property type="evidence" value="ECO:0007669"/>
    <property type="project" value="InterPro"/>
</dbReference>
<dbReference type="EnsemblPlants" id="Pp3c2_940V3.7">
    <property type="protein sequence ID" value="Pp3c2_940V3.7"/>
    <property type="gene ID" value="Pp3c2_940"/>
</dbReference>
<dbReference type="InterPro" id="IPR036678">
    <property type="entry name" value="MutS_con_dom_sf"/>
</dbReference>
<dbReference type="InterPro" id="IPR011184">
    <property type="entry name" value="DNA_mismatch_repair_Msh2"/>
</dbReference>
<dbReference type="Proteomes" id="UP000006727">
    <property type="component" value="Chromosome 2"/>
</dbReference>
<dbReference type="FunFam" id="1.10.1420.10:FF:000012">
    <property type="entry name" value="DNA mismatch repair protein MSH4"/>
    <property type="match status" value="1"/>
</dbReference>
<dbReference type="SUPFAM" id="SSF52540">
    <property type="entry name" value="P-loop containing nucleoside triphosphate hydrolases"/>
    <property type="match status" value="1"/>
</dbReference>
<dbReference type="InterPro" id="IPR027417">
    <property type="entry name" value="P-loop_NTPase"/>
</dbReference>
<keyword evidence="3" id="KW-0067">ATP-binding</keyword>
<dbReference type="Pfam" id="PF00488">
    <property type="entry name" value="MutS_V"/>
    <property type="match status" value="1"/>
</dbReference>
<dbReference type="EnsemblPlants" id="Pp3c2_940V3.3">
    <property type="protein sequence ID" value="Pp3c2_940V3.3"/>
    <property type="gene ID" value="Pp3c2_940"/>
</dbReference>